<evidence type="ECO:0000256" key="7">
    <source>
        <dbReference type="PROSITE-ProRule" id="PRU00039"/>
    </source>
</evidence>
<evidence type="ECO:0000259" key="9">
    <source>
        <dbReference type="PROSITE" id="PS01225"/>
    </source>
</evidence>
<name>A0AAD8GJL7_ACIOX</name>
<proteinExistence type="inferred from homology"/>
<dbReference type="GO" id="GO:0003002">
    <property type="term" value="P:regionalization"/>
    <property type="evidence" value="ECO:0007669"/>
    <property type="project" value="UniProtKB-ARBA"/>
</dbReference>
<keyword evidence="4" id="KW-0732">Signal</keyword>
<evidence type="ECO:0000313" key="10">
    <source>
        <dbReference type="EMBL" id="KAK1175832.1"/>
    </source>
</evidence>
<dbReference type="GO" id="GO:0048513">
    <property type="term" value="P:animal organ development"/>
    <property type="evidence" value="ECO:0007669"/>
    <property type="project" value="UniProtKB-ARBA"/>
</dbReference>
<reference evidence="10" key="1">
    <citation type="submission" date="2022-02" db="EMBL/GenBank/DDBJ databases">
        <title>Atlantic sturgeon de novo genome assembly.</title>
        <authorList>
            <person name="Stock M."/>
            <person name="Klopp C."/>
            <person name="Guiguen Y."/>
            <person name="Cabau C."/>
            <person name="Parinello H."/>
            <person name="Santidrian Yebra-Pimentel E."/>
            <person name="Kuhl H."/>
            <person name="Dirks R.P."/>
            <person name="Guessner J."/>
            <person name="Wuertz S."/>
            <person name="Du K."/>
            <person name="Schartl M."/>
        </authorList>
    </citation>
    <scope>NUCLEOTIDE SEQUENCE</scope>
    <source>
        <strain evidence="10">STURGEONOMICS-FGT-2020</strain>
        <tissue evidence="10">Whole blood</tissue>
    </source>
</reference>
<organism evidence="10 11">
    <name type="scientific">Acipenser oxyrinchus oxyrinchus</name>
    <dbReference type="NCBI Taxonomy" id="40147"/>
    <lineage>
        <taxon>Eukaryota</taxon>
        <taxon>Metazoa</taxon>
        <taxon>Chordata</taxon>
        <taxon>Craniata</taxon>
        <taxon>Vertebrata</taxon>
        <taxon>Euteleostomi</taxon>
        <taxon>Actinopterygii</taxon>
        <taxon>Chondrostei</taxon>
        <taxon>Acipenseriformes</taxon>
        <taxon>Acipenseridae</taxon>
        <taxon>Acipenser</taxon>
    </lineage>
</organism>
<dbReference type="InterPro" id="IPR006207">
    <property type="entry name" value="Cys_knot_C"/>
</dbReference>
<feature type="domain" description="CTCK" evidence="9">
    <location>
        <begin position="106"/>
        <end position="192"/>
    </location>
</feature>
<evidence type="ECO:0000313" key="11">
    <source>
        <dbReference type="Proteomes" id="UP001230051"/>
    </source>
</evidence>
<comment type="caution">
    <text evidence="10">The sequence shown here is derived from an EMBL/GenBank/DDBJ whole genome shotgun (WGS) entry which is preliminary data.</text>
</comment>
<comment type="subcellular location">
    <subcellularLocation>
        <location evidence="1 6">Secreted</location>
    </subcellularLocation>
</comment>
<dbReference type="PANTHER" id="PTHR15273:SF8">
    <property type="entry name" value="CERBERUS"/>
    <property type="match status" value="1"/>
</dbReference>
<evidence type="ECO:0000256" key="4">
    <source>
        <dbReference type="ARBA" id="ARBA00022729"/>
    </source>
</evidence>
<feature type="region of interest" description="Disordered" evidence="8">
    <location>
        <begin position="1"/>
        <end position="29"/>
    </location>
</feature>
<keyword evidence="5" id="KW-1015">Disulfide bond</keyword>
<comment type="similarity">
    <text evidence="2 6">Belongs to the DAN family.</text>
</comment>
<dbReference type="EMBL" id="JAGXEW010000001">
    <property type="protein sequence ID" value="KAK1175832.1"/>
    <property type="molecule type" value="Genomic_DNA"/>
</dbReference>
<dbReference type="PROSITE" id="PS01225">
    <property type="entry name" value="CTCK_2"/>
    <property type="match status" value="1"/>
</dbReference>
<dbReference type="AlphaFoldDB" id="A0AAD8GJL7"/>
<dbReference type="PANTHER" id="PTHR15273">
    <property type="entry name" value="DAN DOMAIN FAMILY MEMBER 5"/>
    <property type="match status" value="1"/>
</dbReference>
<dbReference type="Gene3D" id="2.10.90.10">
    <property type="entry name" value="Cystine-knot cytokines"/>
    <property type="match status" value="1"/>
</dbReference>
<dbReference type="Pfam" id="PF03045">
    <property type="entry name" value="DAN"/>
    <property type="match status" value="1"/>
</dbReference>
<evidence type="ECO:0000256" key="8">
    <source>
        <dbReference type="SAM" id="MobiDB-lite"/>
    </source>
</evidence>
<dbReference type="GO" id="GO:0005576">
    <property type="term" value="C:extracellular region"/>
    <property type="evidence" value="ECO:0007669"/>
    <property type="project" value="UniProtKB-SubCell"/>
</dbReference>
<comment type="caution">
    <text evidence="7">Lacks conserved residue(s) required for the propagation of feature annotation.</text>
</comment>
<evidence type="ECO:0000256" key="2">
    <source>
        <dbReference type="ARBA" id="ARBA00007872"/>
    </source>
</evidence>
<evidence type="ECO:0000256" key="6">
    <source>
        <dbReference type="PIRNR" id="PIRNR027807"/>
    </source>
</evidence>
<dbReference type="SMART" id="SM00041">
    <property type="entry name" value="CT"/>
    <property type="match status" value="1"/>
</dbReference>
<keyword evidence="3 6" id="KW-0964">Secreted</keyword>
<evidence type="ECO:0000256" key="1">
    <source>
        <dbReference type="ARBA" id="ARBA00004613"/>
    </source>
</evidence>
<protein>
    <submittedName>
        <fullName evidence="10">Cerberus-like</fullName>
    </submittedName>
</protein>
<sequence length="211" mass="23562">MNQTQNNNNEDSRHAFARIPLSGSRPQELNLDVGPGRGMRETMNHAAITNILAGARSTPTDSFNTRPPHPPFKQAKQFWNHFVLRRSDSQEAIVPIKTTEVQQQTCKALPFLQSVVHENCEKVVMKNSLCFGRCSSIHVPRNEDHTKTICSYCVPTKFSTKTVELKCKGSVSVTKLVMLVEECQCEAQKGRPPQLGPFLLDPSLGIFTNQA</sequence>
<dbReference type="Proteomes" id="UP001230051">
    <property type="component" value="Unassembled WGS sequence"/>
</dbReference>
<dbReference type="InterPro" id="IPR029034">
    <property type="entry name" value="Cystine-knot_cytokine"/>
</dbReference>
<keyword evidence="11" id="KW-1185">Reference proteome</keyword>
<accession>A0AAD8GJL7</accession>
<dbReference type="InterPro" id="IPR016860">
    <property type="entry name" value="Cerberus"/>
</dbReference>
<gene>
    <name evidence="10" type="primary">CER1</name>
    <name evidence="10" type="ORF">AOXY_G540</name>
</gene>
<dbReference type="InterPro" id="IPR004133">
    <property type="entry name" value="DAN_dom"/>
</dbReference>
<dbReference type="GO" id="GO:0032926">
    <property type="term" value="P:negative regulation of activin receptor signaling pathway"/>
    <property type="evidence" value="ECO:0007669"/>
    <property type="project" value="UniProtKB-ARBA"/>
</dbReference>
<evidence type="ECO:0000256" key="3">
    <source>
        <dbReference type="ARBA" id="ARBA00022525"/>
    </source>
</evidence>
<evidence type="ECO:0000256" key="5">
    <source>
        <dbReference type="ARBA" id="ARBA00023157"/>
    </source>
</evidence>